<reference evidence="2 3" key="1">
    <citation type="submission" date="2019-01" db="EMBL/GenBank/DDBJ databases">
        <title>Sequencing of cultivated peanut Arachis hypogaea provides insights into genome evolution and oil improvement.</title>
        <authorList>
            <person name="Chen X."/>
        </authorList>
    </citation>
    <scope>NUCLEOTIDE SEQUENCE [LARGE SCALE GENOMIC DNA]</scope>
    <source>
        <strain evidence="3">cv. Fuhuasheng</strain>
        <tissue evidence="2">Leaves</tissue>
    </source>
</reference>
<dbReference type="AlphaFoldDB" id="A0A444XXE9"/>
<evidence type="ECO:0000256" key="1">
    <source>
        <dbReference type="SAM" id="MobiDB-lite"/>
    </source>
</evidence>
<feature type="compositionally biased region" description="Polar residues" evidence="1">
    <location>
        <begin position="16"/>
        <end position="25"/>
    </location>
</feature>
<accession>A0A444XXE9</accession>
<name>A0A444XXE9_ARAHY</name>
<evidence type="ECO:0000313" key="3">
    <source>
        <dbReference type="Proteomes" id="UP000289738"/>
    </source>
</evidence>
<organism evidence="2 3">
    <name type="scientific">Arachis hypogaea</name>
    <name type="common">Peanut</name>
    <dbReference type="NCBI Taxonomy" id="3818"/>
    <lineage>
        <taxon>Eukaryota</taxon>
        <taxon>Viridiplantae</taxon>
        <taxon>Streptophyta</taxon>
        <taxon>Embryophyta</taxon>
        <taxon>Tracheophyta</taxon>
        <taxon>Spermatophyta</taxon>
        <taxon>Magnoliopsida</taxon>
        <taxon>eudicotyledons</taxon>
        <taxon>Gunneridae</taxon>
        <taxon>Pentapetalae</taxon>
        <taxon>rosids</taxon>
        <taxon>fabids</taxon>
        <taxon>Fabales</taxon>
        <taxon>Fabaceae</taxon>
        <taxon>Papilionoideae</taxon>
        <taxon>50 kb inversion clade</taxon>
        <taxon>dalbergioids sensu lato</taxon>
        <taxon>Dalbergieae</taxon>
        <taxon>Pterocarpus clade</taxon>
        <taxon>Arachis</taxon>
    </lineage>
</organism>
<dbReference type="Proteomes" id="UP000289738">
    <property type="component" value="Chromosome B08"/>
</dbReference>
<evidence type="ECO:0000313" key="2">
    <source>
        <dbReference type="EMBL" id="RYQ94413.1"/>
    </source>
</evidence>
<keyword evidence="3" id="KW-1185">Reference proteome</keyword>
<feature type="compositionally biased region" description="Low complexity" evidence="1">
    <location>
        <begin position="1"/>
        <end position="15"/>
    </location>
</feature>
<protein>
    <submittedName>
        <fullName evidence="2">Uncharacterized protein</fullName>
    </submittedName>
</protein>
<sequence length="68" mass="7653">MKSNINNNPCFIHNNESPTSLGQPSSVAQTEYKRLRGWANAVACYWACRASPKPYTAAWAWRTPPNKV</sequence>
<feature type="region of interest" description="Disordered" evidence="1">
    <location>
        <begin position="1"/>
        <end position="25"/>
    </location>
</feature>
<gene>
    <name evidence="2" type="ORF">Ahy_B08g089315</name>
</gene>
<proteinExistence type="predicted"/>
<comment type="caution">
    <text evidence="2">The sequence shown here is derived from an EMBL/GenBank/DDBJ whole genome shotgun (WGS) entry which is preliminary data.</text>
</comment>
<dbReference type="EMBL" id="SDMP01000018">
    <property type="protein sequence ID" value="RYQ94413.1"/>
    <property type="molecule type" value="Genomic_DNA"/>
</dbReference>